<dbReference type="InterPro" id="IPR050706">
    <property type="entry name" value="Cyclic-di-GMP_PDE-like"/>
</dbReference>
<feature type="transmembrane region" description="Helical" evidence="1">
    <location>
        <begin position="72"/>
        <end position="88"/>
    </location>
</feature>
<dbReference type="EMBL" id="JAFMPY010000004">
    <property type="protein sequence ID" value="MBO0902977.1"/>
    <property type="molecule type" value="Genomic_DNA"/>
</dbReference>
<dbReference type="SUPFAM" id="SSF141868">
    <property type="entry name" value="EAL domain-like"/>
    <property type="match status" value="1"/>
</dbReference>
<accession>A0ABS3J1K2</accession>
<keyword evidence="1" id="KW-1133">Transmembrane helix</keyword>
<dbReference type="CDD" id="cd01949">
    <property type="entry name" value="GGDEF"/>
    <property type="match status" value="1"/>
</dbReference>
<keyword evidence="1" id="KW-0812">Transmembrane</keyword>
<evidence type="ECO:0000313" key="4">
    <source>
        <dbReference type="EMBL" id="MBO0902977.1"/>
    </source>
</evidence>
<protein>
    <submittedName>
        <fullName evidence="4">EAL domain-containing protein</fullName>
    </submittedName>
</protein>
<dbReference type="SUPFAM" id="SSF55073">
    <property type="entry name" value="Nucleotide cyclase"/>
    <property type="match status" value="1"/>
</dbReference>
<dbReference type="PROSITE" id="PS50883">
    <property type="entry name" value="EAL"/>
    <property type="match status" value="1"/>
</dbReference>
<feature type="transmembrane region" description="Helical" evidence="1">
    <location>
        <begin position="178"/>
        <end position="198"/>
    </location>
</feature>
<dbReference type="InterPro" id="IPR029787">
    <property type="entry name" value="Nucleotide_cyclase"/>
</dbReference>
<feature type="transmembrane region" description="Helical" evidence="1">
    <location>
        <begin position="151"/>
        <end position="172"/>
    </location>
</feature>
<organism evidence="4 5">
    <name type="scientific">Jiella sonneratiae</name>
    <dbReference type="NCBI Taxonomy" id="2816856"/>
    <lineage>
        <taxon>Bacteria</taxon>
        <taxon>Pseudomonadati</taxon>
        <taxon>Pseudomonadota</taxon>
        <taxon>Alphaproteobacteria</taxon>
        <taxon>Hyphomicrobiales</taxon>
        <taxon>Aurantimonadaceae</taxon>
        <taxon>Jiella</taxon>
    </lineage>
</organism>
<dbReference type="Gene3D" id="3.30.70.270">
    <property type="match status" value="1"/>
</dbReference>
<keyword evidence="1" id="KW-0472">Membrane</keyword>
<evidence type="ECO:0000259" key="3">
    <source>
        <dbReference type="PROSITE" id="PS50887"/>
    </source>
</evidence>
<comment type="caution">
    <text evidence="4">The sequence shown here is derived from an EMBL/GenBank/DDBJ whole genome shotgun (WGS) entry which is preliminary data.</text>
</comment>
<dbReference type="NCBIfam" id="TIGR00254">
    <property type="entry name" value="GGDEF"/>
    <property type="match status" value="1"/>
</dbReference>
<feature type="domain" description="GGDEF" evidence="3">
    <location>
        <begin position="262"/>
        <end position="400"/>
    </location>
</feature>
<dbReference type="InterPro" id="IPR000160">
    <property type="entry name" value="GGDEF_dom"/>
</dbReference>
<reference evidence="4 5" key="1">
    <citation type="submission" date="2021-03" db="EMBL/GenBank/DDBJ databases">
        <title>Whole genome sequence of Jiella sp. MQZ13P-4.</title>
        <authorList>
            <person name="Tuo L."/>
        </authorList>
    </citation>
    <scope>NUCLEOTIDE SEQUENCE [LARGE SCALE GENOMIC DNA]</scope>
    <source>
        <strain evidence="4 5">MQZ13P-4</strain>
    </source>
</reference>
<dbReference type="PROSITE" id="PS50887">
    <property type="entry name" value="GGDEF"/>
    <property type="match status" value="1"/>
</dbReference>
<dbReference type="Pfam" id="PF00990">
    <property type="entry name" value="GGDEF"/>
    <property type="match status" value="1"/>
</dbReference>
<dbReference type="Proteomes" id="UP000664288">
    <property type="component" value="Unassembled WGS sequence"/>
</dbReference>
<proteinExistence type="predicted"/>
<dbReference type="PANTHER" id="PTHR33121:SF70">
    <property type="entry name" value="SIGNALING PROTEIN YKOW"/>
    <property type="match status" value="1"/>
</dbReference>
<dbReference type="CDD" id="cd01948">
    <property type="entry name" value="EAL"/>
    <property type="match status" value="1"/>
</dbReference>
<evidence type="ECO:0000256" key="1">
    <source>
        <dbReference type="SAM" id="Phobius"/>
    </source>
</evidence>
<feature type="transmembrane region" description="Helical" evidence="1">
    <location>
        <begin position="46"/>
        <end position="66"/>
    </location>
</feature>
<dbReference type="InterPro" id="IPR043128">
    <property type="entry name" value="Rev_trsase/Diguanyl_cyclase"/>
</dbReference>
<dbReference type="InterPro" id="IPR035919">
    <property type="entry name" value="EAL_sf"/>
</dbReference>
<dbReference type="Pfam" id="PF00563">
    <property type="entry name" value="EAL"/>
    <property type="match status" value="1"/>
</dbReference>
<dbReference type="PANTHER" id="PTHR33121">
    <property type="entry name" value="CYCLIC DI-GMP PHOSPHODIESTERASE PDEF"/>
    <property type="match status" value="1"/>
</dbReference>
<feature type="transmembrane region" description="Helical" evidence="1">
    <location>
        <begin position="100"/>
        <end position="119"/>
    </location>
</feature>
<evidence type="ECO:0000313" key="5">
    <source>
        <dbReference type="Proteomes" id="UP000664288"/>
    </source>
</evidence>
<keyword evidence="5" id="KW-1185">Reference proteome</keyword>
<dbReference type="SMART" id="SM00267">
    <property type="entry name" value="GGDEF"/>
    <property type="match status" value="1"/>
</dbReference>
<dbReference type="Gene3D" id="3.20.20.450">
    <property type="entry name" value="EAL domain"/>
    <property type="match status" value="1"/>
</dbReference>
<sequence>MAQAEEELRKRVERALSAKRWRPTDPDLYRMFQDSTDQFDRESTRVGVRAAVICFLLFGLYDLWLLPDVGRFTVATRFLIGFGFLGVVEWQTTSGRSMAAINATCAGGLATAALGWILVADHTQYQTSFAEYIIFGTVFVVSSSLFFRIRFWVGSLGSTLITVMFAWAALAAEIDPTFKIILVTFFVSFLCLALYLSWQLAAERYVTFLNATRAQLNELAVREKSEQLARIANTDHLTGLKNRRAVVAEYAVFRERWLREGTPIGVLLIDVDHFKAYNDHYGHQSGDRCLVDVARALQSAATAAGGVLARYGGEEFIAFTHVADRNALFGFAEAIRKSVEAFALPHSKRRDGTGIVTVSIGASITRSDENSDLDRMSSEADNALYSAKANGRNATQVYDPKMPQTENEDRNIAIVLDQALDHDLVSLAYQPIVDVATGEVHAFEALMRLRGPEGTPIPPSVFIPVAERTGAIVSLGRWALRTACTQILKAGLAPKLSVNLSAVQLREASFPLFVAGLLSEMNLAPSSLALEITEGFDIASDPCVLEAIAALRNLGIEIWLDDFGTGYAGLSWLQSIDFTLVKIDQRFLQASATPEGERFLKDILQLVRRRGLSVVLEGVETPEQMAFLERAEVPLAQGYYLGRPVSVDAAASLKRAVPAAE</sequence>
<dbReference type="SMART" id="SM00052">
    <property type="entry name" value="EAL"/>
    <property type="match status" value="1"/>
</dbReference>
<dbReference type="RefSeq" id="WP_207349613.1">
    <property type="nucleotide sequence ID" value="NZ_JAFMPY010000004.1"/>
</dbReference>
<gene>
    <name evidence="4" type="ORF">J1C47_04940</name>
</gene>
<dbReference type="InterPro" id="IPR001633">
    <property type="entry name" value="EAL_dom"/>
</dbReference>
<feature type="domain" description="EAL" evidence="2">
    <location>
        <begin position="409"/>
        <end position="658"/>
    </location>
</feature>
<name>A0ABS3J1K2_9HYPH</name>
<evidence type="ECO:0000259" key="2">
    <source>
        <dbReference type="PROSITE" id="PS50883"/>
    </source>
</evidence>